<reference evidence="2 3" key="1">
    <citation type="journal article" date="2019" name="Commun. Biol.">
        <title>The bagworm genome reveals a unique fibroin gene that provides high tensile strength.</title>
        <authorList>
            <person name="Kono N."/>
            <person name="Nakamura H."/>
            <person name="Ohtoshi R."/>
            <person name="Tomita M."/>
            <person name="Numata K."/>
            <person name="Arakawa K."/>
        </authorList>
    </citation>
    <scope>NUCLEOTIDE SEQUENCE [LARGE SCALE GENOMIC DNA]</scope>
</reference>
<sequence length="134" mass="14952">MVYSINVFLFTAADGRATITESSTEIDTTALEFCKPVLNDRLGWCFIAKRSSKPSETAELSNYTYNRMGVESAPENKEVRRPPNKSAGSAAYREPTRITNNRLMRTRAAPAPPAHDTAYCPPVVTSKRPLYTYL</sequence>
<comment type="caution">
    <text evidence="2">The sequence shown here is derived from an EMBL/GenBank/DDBJ whole genome shotgun (WGS) entry which is preliminary data.</text>
</comment>
<dbReference type="Proteomes" id="UP000299102">
    <property type="component" value="Unassembled WGS sequence"/>
</dbReference>
<organism evidence="2 3">
    <name type="scientific">Eumeta variegata</name>
    <name type="common">Bagworm moth</name>
    <name type="synonym">Eumeta japonica</name>
    <dbReference type="NCBI Taxonomy" id="151549"/>
    <lineage>
        <taxon>Eukaryota</taxon>
        <taxon>Metazoa</taxon>
        <taxon>Ecdysozoa</taxon>
        <taxon>Arthropoda</taxon>
        <taxon>Hexapoda</taxon>
        <taxon>Insecta</taxon>
        <taxon>Pterygota</taxon>
        <taxon>Neoptera</taxon>
        <taxon>Endopterygota</taxon>
        <taxon>Lepidoptera</taxon>
        <taxon>Glossata</taxon>
        <taxon>Ditrysia</taxon>
        <taxon>Tineoidea</taxon>
        <taxon>Psychidae</taxon>
        <taxon>Oiketicinae</taxon>
        <taxon>Eumeta</taxon>
    </lineage>
</organism>
<evidence type="ECO:0000313" key="3">
    <source>
        <dbReference type="Proteomes" id="UP000299102"/>
    </source>
</evidence>
<feature type="region of interest" description="Disordered" evidence="1">
    <location>
        <begin position="71"/>
        <end position="120"/>
    </location>
</feature>
<name>A0A4C1WZF7_EUMVA</name>
<proteinExistence type="predicted"/>
<keyword evidence="3" id="KW-1185">Reference proteome</keyword>
<gene>
    <name evidence="2" type="ORF">EVAR_33983_1</name>
</gene>
<evidence type="ECO:0000256" key="1">
    <source>
        <dbReference type="SAM" id="MobiDB-lite"/>
    </source>
</evidence>
<evidence type="ECO:0000313" key="2">
    <source>
        <dbReference type="EMBL" id="GBP56926.1"/>
    </source>
</evidence>
<dbReference type="EMBL" id="BGZK01000704">
    <property type="protein sequence ID" value="GBP56926.1"/>
    <property type="molecule type" value="Genomic_DNA"/>
</dbReference>
<accession>A0A4C1WZF7</accession>
<protein>
    <submittedName>
        <fullName evidence="2">Uncharacterized protein</fullName>
    </submittedName>
</protein>
<dbReference type="AlphaFoldDB" id="A0A4C1WZF7"/>